<evidence type="ECO:0000256" key="6">
    <source>
        <dbReference type="ARBA" id="ARBA00022989"/>
    </source>
</evidence>
<evidence type="ECO:0000256" key="7">
    <source>
        <dbReference type="ARBA" id="ARBA00023136"/>
    </source>
</evidence>
<feature type="transmembrane region" description="Helical" evidence="8">
    <location>
        <begin position="151"/>
        <end position="170"/>
    </location>
</feature>
<comment type="subcellular location">
    <subcellularLocation>
        <location evidence="1">Cell membrane</location>
        <topology evidence="1">Multi-pass membrane protein</topology>
    </subcellularLocation>
</comment>
<dbReference type="AlphaFoldDB" id="A0A1F4VB04"/>
<evidence type="ECO:0000256" key="8">
    <source>
        <dbReference type="SAM" id="Phobius"/>
    </source>
</evidence>
<keyword evidence="5 8" id="KW-0812">Transmembrane</keyword>
<organism evidence="9 10">
    <name type="scientific">candidate division WWE3 bacterium RIFCSPHIGHO2_02_FULL_38_14</name>
    <dbReference type="NCBI Taxonomy" id="1802620"/>
    <lineage>
        <taxon>Bacteria</taxon>
        <taxon>Katanobacteria</taxon>
    </lineage>
</organism>
<dbReference type="GO" id="GO:0005886">
    <property type="term" value="C:plasma membrane"/>
    <property type="evidence" value="ECO:0007669"/>
    <property type="project" value="UniProtKB-SubCell"/>
</dbReference>
<dbReference type="PANTHER" id="PTHR33908">
    <property type="entry name" value="MANNOSYLTRANSFERASE YKCB-RELATED"/>
    <property type="match status" value="1"/>
</dbReference>
<accession>A0A1F4VB04</accession>
<feature type="transmembrane region" description="Helical" evidence="8">
    <location>
        <begin position="321"/>
        <end position="340"/>
    </location>
</feature>
<dbReference type="EMBL" id="MEVD01000003">
    <property type="protein sequence ID" value="OGC54374.1"/>
    <property type="molecule type" value="Genomic_DNA"/>
</dbReference>
<evidence type="ECO:0000256" key="5">
    <source>
        <dbReference type="ARBA" id="ARBA00022692"/>
    </source>
</evidence>
<dbReference type="GO" id="GO:0009103">
    <property type="term" value="P:lipopolysaccharide biosynthetic process"/>
    <property type="evidence" value="ECO:0007669"/>
    <property type="project" value="UniProtKB-ARBA"/>
</dbReference>
<evidence type="ECO:0000256" key="1">
    <source>
        <dbReference type="ARBA" id="ARBA00004651"/>
    </source>
</evidence>
<keyword evidence="3" id="KW-0328">Glycosyltransferase</keyword>
<feature type="transmembrane region" description="Helical" evidence="8">
    <location>
        <begin position="177"/>
        <end position="205"/>
    </location>
</feature>
<evidence type="ECO:0000313" key="10">
    <source>
        <dbReference type="Proteomes" id="UP000178127"/>
    </source>
</evidence>
<comment type="caution">
    <text evidence="9">The sequence shown here is derived from an EMBL/GenBank/DDBJ whole genome shotgun (WGS) entry which is preliminary data.</text>
</comment>
<evidence type="ECO:0000256" key="3">
    <source>
        <dbReference type="ARBA" id="ARBA00022676"/>
    </source>
</evidence>
<keyword evidence="7 8" id="KW-0472">Membrane</keyword>
<evidence type="ECO:0000256" key="4">
    <source>
        <dbReference type="ARBA" id="ARBA00022679"/>
    </source>
</evidence>
<feature type="transmembrane region" description="Helical" evidence="8">
    <location>
        <begin position="93"/>
        <end position="114"/>
    </location>
</feature>
<keyword evidence="2" id="KW-1003">Cell membrane</keyword>
<name>A0A1F4VB04_UNCKA</name>
<feature type="transmembrane region" description="Helical" evidence="8">
    <location>
        <begin position="225"/>
        <end position="245"/>
    </location>
</feature>
<dbReference type="InterPro" id="IPR050297">
    <property type="entry name" value="LipidA_mod_glycosyltrf_83"/>
</dbReference>
<gene>
    <name evidence="9" type="ORF">A3D91_00560</name>
</gene>
<dbReference type="Proteomes" id="UP000178127">
    <property type="component" value="Unassembled WGS sequence"/>
</dbReference>
<protein>
    <recommendedName>
        <fullName evidence="11">Glycosyltransferase RgtA/B/C/D-like domain-containing protein</fullName>
    </recommendedName>
</protein>
<dbReference type="STRING" id="1802620.A3D91_00560"/>
<dbReference type="GO" id="GO:0016763">
    <property type="term" value="F:pentosyltransferase activity"/>
    <property type="evidence" value="ECO:0007669"/>
    <property type="project" value="TreeGrafter"/>
</dbReference>
<dbReference type="PANTHER" id="PTHR33908:SF11">
    <property type="entry name" value="MEMBRANE PROTEIN"/>
    <property type="match status" value="1"/>
</dbReference>
<feature type="transmembrane region" description="Helical" evidence="8">
    <location>
        <begin position="69"/>
        <end position="87"/>
    </location>
</feature>
<feature type="transmembrane region" description="Helical" evidence="8">
    <location>
        <begin position="17"/>
        <end position="35"/>
    </location>
</feature>
<reference evidence="9 10" key="1">
    <citation type="journal article" date="2016" name="Nat. Commun.">
        <title>Thousands of microbial genomes shed light on interconnected biogeochemical processes in an aquifer system.</title>
        <authorList>
            <person name="Anantharaman K."/>
            <person name="Brown C.T."/>
            <person name="Hug L.A."/>
            <person name="Sharon I."/>
            <person name="Castelle C.J."/>
            <person name="Probst A.J."/>
            <person name="Thomas B.C."/>
            <person name="Singh A."/>
            <person name="Wilkins M.J."/>
            <person name="Karaoz U."/>
            <person name="Brodie E.L."/>
            <person name="Williams K.H."/>
            <person name="Hubbard S.S."/>
            <person name="Banfield J.F."/>
        </authorList>
    </citation>
    <scope>NUCLEOTIDE SEQUENCE [LARGE SCALE GENOMIC DNA]</scope>
</reference>
<feature type="transmembrane region" description="Helical" evidence="8">
    <location>
        <begin position="126"/>
        <end position="145"/>
    </location>
</feature>
<keyword evidence="4" id="KW-0808">Transferase</keyword>
<feature type="transmembrane region" description="Helical" evidence="8">
    <location>
        <begin position="292"/>
        <end position="314"/>
    </location>
</feature>
<evidence type="ECO:0000313" key="9">
    <source>
        <dbReference type="EMBL" id="OGC54374.1"/>
    </source>
</evidence>
<feature type="transmembrane region" description="Helical" evidence="8">
    <location>
        <begin position="266"/>
        <end position="286"/>
    </location>
</feature>
<evidence type="ECO:0008006" key="11">
    <source>
        <dbReference type="Google" id="ProtNLM"/>
    </source>
</evidence>
<keyword evidence="6 8" id="KW-1133">Transmembrane helix</keyword>
<proteinExistence type="predicted"/>
<feature type="transmembrane region" description="Helical" evidence="8">
    <location>
        <begin position="346"/>
        <end position="364"/>
    </location>
</feature>
<evidence type="ECO:0000256" key="2">
    <source>
        <dbReference type="ARBA" id="ARBA00022475"/>
    </source>
</evidence>
<sequence length="487" mass="55969">MSQKINLIMLPKIKHEILIVLLFFAAVIFSFFLRIQDLNYNSAFGEEAVYVIVGKMGIFYRDWHTFNSFTWMGGLPYLYPVLSALAYENGGIYGSRLLNVFLSLLVLEELYRFTLNINLFGRKKNIAAALISVFLVGFSPIAVFLNTLATFDVLALLFFLLSINSLLIAHTYKGGKYYFVSSISLVLSVLTNYFLVLLLPFVLYLSLKVYKKLNTGEHKNLMKTYYYITVFSIIGAFIIFNLTFITTFARTQIVDDMELAKKVLSFLWKNDSMIVVLIVLVMGFIYEFKKNQVLFFSFLLSTFIIFVHVILGNVSSLAKHLYIVEVFTLPCAAYLFVYIYSLNKPAFKVISGIAITSIFIYYIFNYQYILNHLRKEWLNTSDTNSYLTNMVKYDSRVLSESGATTILSLFNIVDPTNVSTFEWFNYSNLQGSEAYAQAVADGYFNLIELSGTYTSDPEIAMLVRQNMGSRYVPVYKKDSFEIYERTK</sequence>